<proteinExistence type="predicted"/>
<dbReference type="AlphaFoldDB" id="A0A8T4KTP2"/>
<dbReference type="GO" id="GO:0005524">
    <property type="term" value="F:ATP binding"/>
    <property type="evidence" value="ECO:0007669"/>
    <property type="project" value="UniProtKB-KW"/>
</dbReference>
<sequence>EEERRLFYVAVTRAKERVILYTQKNKESQFIKEIENHIKIEPI</sequence>
<keyword evidence="1" id="KW-0547">Nucleotide-binding</keyword>
<dbReference type="Proteomes" id="UP000680185">
    <property type="component" value="Unassembled WGS sequence"/>
</dbReference>
<protein>
    <submittedName>
        <fullName evidence="6">ATP-binding domain-containing protein</fullName>
    </submittedName>
</protein>
<organism evidence="6 7">
    <name type="scientific">Candidatus Iainarchaeum sp</name>
    <dbReference type="NCBI Taxonomy" id="3101447"/>
    <lineage>
        <taxon>Archaea</taxon>
        <taxon>Candidatus Iainarchaeota</taxon>
        <taxon>Candidatus Iainarchaeia</taxon>
        <taxon>Candidatus Iainarchaeales</taxon>
        <taxon>Candidatus Iainarchaeaceae</taxon>
        <taxon>Candidatus Iainarchaeum</taxon>
    </lineage>
</organism>
<keyword evidence="4 6" id="KW-0067">ATP-binding</keyword>
<reference evidence="6" key="2">
    <citation type="submission" date="2021-05" db="EMBL/GenBank/DDBJ databases">
        <title>Protein family content uncovers lineage relationships and bacterial pathway maintenance mechanisms in DPANN archaea.</title>
        <authorList>
            <person name="Castelle C.J."/>
            <person name="Meheust R."/>
            <person name="Jaffe A.L."/>
            <person name="Seitz K."/>
            <person name="Gong X."/>
            <person name="Baker B.J."/>
            <person name="Banfield J.F."/>
        </authorList>
    </citation>
    <scope>NUCLEOTIDE SEQUENCE</scope>
    <source>
        <strain evidence="6">RIFCSPLOWO2_01_FULL_43_13</strain>
    </source>
</reference>
<evidence type="ECO:0000256" key="3">
    <source>
        <dbReference type="ARBA" id="ARBA00022806"/>
    </source>
</evidence>
<feature type="domain" description="UvrD-like helicase C-terminal" evidence="5">
    <location>
        <begin position="1"/>
        <end position="23"/>
    </location>
</feature>
<evidence type="ECO:0000256" key="1">
    <source>
        <dbReference type="ARBA" id="ARBA00022741"/>
    </source>
</evidence>
<name>A0A8T4KTP2_9ARCH</name>
<dbReference type="SUPFAM" id="SSF52540">
    <property type="entry name" value="P-loop containing nucleoside triphosphate hydrolases"/>
    <property type="match status" value="1"/>
</dbReference>
<dbReference type="GO" id="GO:0016787">
    <property type="term" value="F:hydrolase activity"/>
    <property type="evidence" value="ECO:0007669"/>
    <property type="project" value="UniProtKB-KW"/>
</dbReference>
<reference evidence="6" key="1">
    <citation type="submission" date="2021-03" db="EMBL/GenBank/DDBJ databases">
        <authorList>
            <person name="Jaffe A."/>
        </authorList>
    </citation>
    <scope>NUCLEOTIDE SEQUENCE</scope>
    <source>
        <strain evidence="6">RIFCSPLOWO2_01_FULL_43_13</strain>
    </source>
</reference>
<evidence type="ECO:0000256" key="2">
    <source>
        <dbReference type="ARBA" id="ARBA00022801"/>
    </source>
</evidence>
<evidence type="ECO:0000259" key="5">
    <source>
        <dbReference type="Pfam" id="PF13361"/>
    </source>
</evidence>
<comment type="caution">
    <text evidence="6">The sequence shown here is derived from an EMBL/GenBank/DDBJ whole genome shotgun (WGS) entry which is preliminary data.</text>
</comment>
<accession>A0A8T4KTP2</accession>
<keyword evidence="2" id="KW-0378">Hydrolase</keyword>
<evidence type="ECO:0000313" key="7">
    <source>
        <dbReference type="Proteomes" id="UP000680185"/>
    </source>
</evidence>
<gene>
    <name evidence="6" type="ORF">J4478_03660</name>
</gene>
<feature type="non-terminal residue" evidence="6">
    <location>
        <position position="1"/>
    </location>
</feature>
<dbReference type="InterPro" id="IPR014017">
    <property type="entry name" value="DNA_helicase_UvrD-like_C"/>
</dbReference>
<dbReference type="InterPro" id="IPR027417">
    <property type="entry name" value="P-loop_NTPase"/>
</dbReference>
<dbReference type="GO" id="GO:0004386">
    <property type="term" value="F:helicase activity"/>
    <property type="evidence" value="ECO:0007669"/>
    <property type="project" value="UniProtKB-KW"/>
</dbReference>
<dbReference type="EMBL" id="JAGVWB010000023">
    <property type="protein sequence ID" value="MBS3058468.1"/>
    <property type="molecule type" value="Genomic_DNA"/>
</dbReference>
<evidence type="ECO:0000256" key="4">
    <source>
        <dbReference type="ARBA" id="ARBA00022840"/>
    </source>
</evidence>
<dbReference type="Gene3D" id="3.30.160.800">
    <property type="match status" value="1"/>
</dbReference>
<evidence type="ECO:0000313" key="6">
    <source>
        <dbReference type="EMBL" id="MBS3058468.1"/>
    </source>
</evidence>
<keyword evidence="3" id="KW-0347">Helicase</keyword>
<dbReference type="Pfam" id="PF13361">
    <property type="entry name" value="UvrD_C"/>
    <property type="match status" value="1"/>
</dbReference>